<dbReference type="GO" id="GO:0003676">
    <property type="term" value="F:nucleic acid binding"/>
    <property type="evidence" value="ECO:0007669"/>
    <property type="project" value="InterPro"/>
</dbReference>
<dbReference type="SUPFAM" id="SSF50249">
    <property type="entry name" value="Nucleic acid-binding proteins"/>
    <property type="match status" value="1"/>
</dbReference>
<accession>A0A2G1QHA4</accession>
<dbReference type="InterPro" id="IPR002059">
    <property type="entry name" value="CSP_DNA-bd"/>
</dbReference>
<dbReference type="InterPro" id="IPR012156">
    <property type="entry name" value="Cold_shock_CspA"/>
</dbReference>
<evidence type="ECO:0000313" key="4">
    <source>
        <dbReference type="EMBL" id="PHP64618.1"/>
    </source>
</evidence>
<evidence type="ECO:0000256" key="1">
    <source>
        <dbReference type="ARBA" id="ARBA00004496"/>
    </source>
</evidence>
<dbReference type="GO" id="GO:0005829">
    <property type="term" value="C:cytosol"/>
    <property type="evidence" value="ECO:0007669"/>
    <property type="project" value="UniProtKB-ARBA"/>
</dbReference>
<sequence length="68" mass="7322">MCKGTVKHYDGRKGVGIVIPDNGGKDLIIDIKALDRAGLGSPAIGQTLEFDVETDRHGREFAVSLRLT</sequence>
<evidence type="ECO:0000256" key="2">
    <source>
        <dbReference type="ARBA" id="ARBA00022490"/>
    </source>
</evidence>
<keyword evidence="5" id="KW-1185">Reference proteome</keyword>
<dbReference type="Pfam" id="PF00313">
    <property type="entry name" value="CSD"/>
    <property type="match status" value="1"/>
</dbReference>
<dbReference type="SMART" id="SM00357">
    <property type="entry name" value="CSP"/>
    <property type="match status" value="1"/>
</dbReference>
<dbReference type="AlphaFoldDB" id="A0A2G1QHA4"/>
<comment type="subcellular location">
    <subcellularLocation>
        <location evidence="1">Cytoplasm</location>
    </subcellularLocation>
</comment>
<dbReference type="InterPro" id="IPR011129">
    <property type="entry name" value="CSD"/>
</dbReference>
<reference evidence="4 5" key="1">
    <citation type="submission" date="2017-10" db="EMBL/GenBank/DDBJ databases">
        <title>Sedimentibacterium mangrovi gen. nov., sp. nov., a novel member of family Phyllobacteriacea isolated from mangrove sediment.</title>
        <authorList>
            <person name="Liao H."/>
            <person name="Tian Y."/>
        </authorList>
    </citation>
    <scope>NUCLEOTIDE SEQUENCE [LARGE SCALE GENOMIC DNA]</scope>
    <source>
        <strain evidence="4 5">X9-2-2</strain>
    </source>
</reference>
<feature type="domain" description="CSD" evidence="3">
    <location>
        <begin position="1"/>
        <end position="67"/>
    </location>
</feature>
<dbReference type="Gene3D" id="2.40.50.140">
    <property type="entry name" value="Nucleic acid-binding proteins"/>
    <property type="match status" value="1"/>
</dbReference>
<proteinExistence type="predicted"/>
<keyword evidence="2" id="KW-0963">Cytoplasm</keyword>
<gene>
    <name evidence="4" type="ORF">CSC94_23435</name>
</gene>
<evidence type="ECO:0000259" key="3">
    <source>
        <dbReference type="PROSITE" id="PS51857"/>
    </source>
</evidence>
<dbReference type="InterPro" id="IPR012340">
    <property type="entry name" value="NA-bd_OB-fold"/>
</dbReference>
<protein>
    <submittedName>
        <fullName evidence="4">Cold-shock protein</fullName>
    </submittedName>
</protein>
<dbReference type="EMBL" id="PDVP01000032">
    <property type="protein sequence ID" value="PHP64618.1"/>
    <property type="molecule type" value="Genomic_DNA"/>
</dbReference>
<name>A0A2G1QHA4_9HYPH</name>
<evidence type="ECO:0000313" key="5">
    <source>
        <dbReference type="Proteomes" id="UP000221168"/>
    </source>
</evidence>
<dbReference type="OrthoDB" id="72963at2"/>
<comment type="caution">
    <text evidence="4">The sequence shown here is derived from an EMBL/GenBank/DDBJ whole genome shotgun (WGS) entry which is preliminary data.</text>
</comment>
<dbReference type="PIRSF" id="PIRSF002599">
    <property type="entry name" value="Cold_shock_A"/>
    <property type="match status" value="1"/>
</dbReference>
<dbReference type="PROSITE" id="PS51857">
    <property type="entry name" value="CSD_2"/>
    <property type="match status" value="1"/>
</dbReference>
<dbReference type="Proteomes" id="UP000221168">
    <property type="component" value="Unassembled WGS sequence"/>
</dbReference>
<organism evidence="4 5">
    <name type="scientific">Zhengella mangrovi</name>
    <dbReference type="NCBI Taxonomy" id="1982044"/>
    <lineage>
        <taxon>Bacteria</taxon>
        <taxon>Pseudomonadati</taxon>
        <taxon>Pseudomonadota</taxon>
        <taxon>Alphaproteobacteria</taxon>
        <taxon>Hyphomicrobiales</taxon>
        <taxon>Notoacmeibacteraceae</taxon>
        <taxon>Zhengella</taxon>
    </lineage>
</organism>